<proteinExistence type="inferred from homology"/>
<evidence type="ECO:0000313" key="9">
    <source>
        <dbReference type="EMBL" id="WAR18132.1"/>
    </source>
</evidence>
<dbReference type="Proteomes" id="UP001164746">
    <property type="component" value="Chromosome 10"/>
</dbReference>
<comment type="cofactor">
    <cofactor evidence="2">
        <name>Mg(2+)</name>
        <dbReference type="ChEBI" id="CHEBI:18420"/>
    </cofactor>
</comment>
<keyword evidence="7" id="KW-0460">Magnesium</keyword>
<dbReference type="InterPro" id="IPR005135">
    <property type="entry name" value="Endo/exonuclease/phosphatase"/>
</dbReference>
<dbReference type="Pfam" id="PF14529">
    <property type="entry name" value="Exo_endo_phos_2"/>
    <property type="match status" value="1"/>
</dbReference>
<evidence type="ECO:0000256" key="5">
    <source>
        <dbReference type="ARBA" id="ARBA00022723"/>
    </source>
</evidence>
<evidence type="ECO:0000259" key="8">
    <source>
        <dbReference type="Pfam" id="PF14529"/>
    </source>
</evidence>
<dbReference type="PANTHER" id="PTHR22748">
    <property type="entry name" value="AP ENDONUCLEASE"/>
    <property type="match status" value="1"/>
</dbReference>
<dbReference type="InterPro" id="IPR004808">
    <property type="entry name" value="AP_endonuc_1"/>
</dbReference>
<evidence type="ECO:0000313" key="10">
    <source>
        <dbReference type="Proteomes" id="UP001164746"/>
    </source>
</evidence>
<sequence>SLWAKSWEGNIIWNNGSSQSRGVAILIKKNIDLHIVENSIYNDEHGRIISLRATLSEGSCNQLTNVYTPNAGNDRKCFFNKLKHSLGNNCNHIIGGDFNCTFDNSLDRKGAATVDVKADEGCQELKALCNKLNLEDVWRRRNQGTKCFTFIRNNAKSRIDFFLSSKNLTPEIIEKISNIKQLIADYYDSKLEAHKLRSKANLIQHNEKSSDFFFSLEKQRGKNKLWHHIKTDSGAI</sequence>
<gene>
    <name evidence="9" type="ORF">MAR_032726</name>
</gene>
<dbReference type="Gene3D" id="3.60.10.10">
    <property type="entry name" value="Endonuclease/exonuclease/phosphatase"/>
    <property type="match status" value="1"/>
</dbReference>
<feature type="domain" description="Endonuclease/exonuclease/phosphatase" evidence="8">
    <location>
        <begin position="63"/>
        <end position="174"/>
    </location>
</feature>
<dbReference type="PANTHER" id="PTHR22748:SF26">
    <property type="entry name" value="ENDONUCLEASE_EXONUCLEASE_PHOSPHATASE DOMAIN-CONTAINING PROTEIN"/>
    <property type="match status" value="1"/>
</dbReference>
<comment type="similarity">
    <text evidence="3">Belongs to the DNA repair enzymes AP/ExoA family.</text>
</comment>
<name>A0ABY7FAV0_MYAAR</name>
<keyword evidence="5" id="KW-0479">Metal-binding</keyword>
<accession>A0ABY7FAV0</accession>
<evidence type="ECO:0000256" key="7">
    <source>
        <dbReference type="ARBA" id="ARBA00022842"/>
    </source>
</evidence>
<keyword evidence="10" id="KW-1185">Reference proteome</keyword>
<dbReference type="InterPro" id="IPR036691">
    <property type="entry name" value="Endo/exonu/phosph_ase_sf"/>
</dbReference>
<dbReference type="EC" id="3.1.11.2" evidence="4"/>
<feature type="non-terminal residue" evidence="9">
    <location>
        <position position="236"/>
    </location>
</feature>
<keyword evidence="6" id="KW-0378">Hydrolase</keyword>
<reference evidence="9" key="1">
    <citation type="submission" date="2022-11" db="EMBL/GenBank/DDBJ databases">
        <title>Centuries of genome instability and evolution in soft-shell clam transmissible cancer (bioRxiv).</title>
        <authorList>
            <person name="Hart S.F.M."/>
            <person name="Yonemitsu M.A."/>
            <person name="Giersch R.M."/>
            <person name="Beal B.F."/>
            <person name="Arriagada G."/>
            <person name="Davis B.W."/>
            <person name="Ostrander E.A."/>
            <person name="Goff S.P."/>
            <person name="Metzger M.J."/>
        </authorList>
    </citation>
    <scope>NUCLEOTIDE SEQUENCE</scope>
    <source>
        <strain evidence="9">MELC-2E11</strain>
        <tissue evidence="9">Siphon/mantle</tissue>
    </source>
</reference>
<comment type="catalytic activity">
    <reaction evidence="1">
        <text>Exonucleolytic cleavage in the 3'- to 5'-direction to yield nucleoside 5'-phosphates.</text>
        <dbReference type="EC" id="3.1.11.2"/>
    </reaction>
</comment>
<protein>
    <recommendedName>
        <fullName evidence="4">exodeoxyribonuclease III</fullName>
        <ecNumber evidence="4">3.1.11.2</ecNumber>
    </recommendedName>
</protein>
<evidence type="ECO:0000256" key="2">
    <source>
        <dbReference type="ARBA" id="ARBA00001946"/>
    </source>
</evidence>
<dbReference type="SUPFAM" id="SSF56219">
    <property type="entry name" value="DNase I-like"/>
    <property type="match status" value="1"/>
</dbReference>
<evidence type="ECO:0000256" key="6">
    <source>
        <dbReference type="ARBA" id="ARBA00022801"/>
    </source>
</evidence>
<evidence type="ECO:0000256" key="3">
    <source>
        <dbReference type="ARBA" id="ARBA00007092"/>
    </source>
</evidence>
<evidence type="ECO:0000256" key="4">
    <source>
        <dbReference type="ARBA" id="ARBA00012115"/>
    </source>
</evidence>
<evidence type="ECO:0000256" key="1">
    <source>
        <dbReference type="ARBA" id="ARBA00000493"/>
    </source>
</evidence>
<organism evidence="9 10">
    <name type="scientific">Mya arenaria</name>
    <name type="common">Soft-shell clam</name>
    <dbReference type="NCBI Taxonomy" id="6604"/>
    <lineage>
        <taxon>Eukaryota</taxon>
        <taxon>Metazoa</taxon>
        <taxon>Spiralia</taxon>
        <taxon>Lophotrochozoa</taxon>
        <taxon>Mollusca</taxon>
        <taxon>Bivalvia</taxon>
        <taxon>Autobranchia</taxon>
        <taxon>Heteroconchia</taxon>
        <taxon>Euheterodonta</taxon>
        <taxon>Imparidentia</taxon>
        <taxon>Neoheterodontei</taxon>
        <taxon>Myida</taxon>
        <taxon>Myoidea</taxon>
        <taxon>Myidae</taxon>
        <taxon>Mya</taxon>
    </lineage>
</organism>
<dbReference type="EMBL" id="CP111021">
    <property type="protein sequence ID" value="WAR18132.1"/>
    <property type="molecule type" value="Genomic_DNA"/>
</dbReference>
<dbReference type="CDD" id="cd09076">
    <property type="entry name" value="L1-EN"/>
    <property type="match status" value="1"/>
</dbReference>